<feature type="domain" description="Endo-1,3(4)-beta-glucanase 1 carbohydrate binding" evidence="2">
    <location>
        <begin position="36"/>
        <end position="83"/>
    </location>
</feature>
<dbReference type="Proteomes" id="UP000016924">
    <property type="component" value="Unassembled WGS sequence"/>
</dbReference>
<protein>
    <recommendedName>
        <fullName evidence="2">Endo-1,3(4)-beta-glucanase 1 carbohydrate binding domain-containing protein</fullName>
    </recommendedName>
</protein>
<dbReference type="GO" id="GO:0030246">
    <property type="term" value="F:carbohydrate binding"/>
    <property type="evidence" value="ECO:0007669"/>
    <property type="project" value="InterPro"/>
</dbReference>
<evidence type="ECO:0000259" key="2">
    <source>
        <dbReference type="Pfam" id="PF10645"/>
    </source>
</evidence>
<gene>
    <name evidence="3" type="ORF">W97_02026</name>
</gene>
<dbReference type="OMA" id="PSAYICH"/>
<name>R7YMC8_CONA1</name>
<proteinExistence type="predicted"/>
<keyword evidence="1" id="KW-0732">Signal</keyword>
<evidence type="ECO:0000313" key="3">
    <source>
        <dbReference type="EMBL" id="EON62801.1"/>
    </source>
</evidence>
<sequence>MQLLAFLTLGALAAASPFSRSYTLNFRQTNATGIEECGNAGYRPSEYTCFDGKLCPINNGRPTQPCGDHCYDPSQYNCQNGTLYSGIFFNGTATSSTGVSGTAFPTATGAFPTATGASFRLH</sequence>
<accession>R7YMC8</accession>
<keyword evidence="4" id="KW-1185">Reference proteome</keyword>
<dbReference type="Pfam" id="PF10645">
    <property type="entry name" value="Carb_bind"/>
    <property type="match status" value="1"/>
</dbReference>
<feature type="signal peptide" evidence="1">
    <location>
        <begin position="1"/>
        <end position="15"/>
    </location>
</feature>
<dbReference type="GeneID" id="19899337"/>
<evidence type="ECO:0000256" key="1">
    <source>
        <dbReference type="SAM" id="SignalP"/>
    </source>
</evidence>
<dbReference type="RefSeq" id="XP_007778118.1">
    <property type="nucleotide sequence ID" value="XM_007779928.1"/>
</dbReference>
<feature type="chain" id="PRO_5012294207" description="Endo-1,3(4)-beta-glucanase 1 carbohydrate binding domain-containing protein" evidence="1">
    <location>
        <begin position="16"/>
        <end position="122"/>
    </location>
</feature>
<reference evidence="4" key="1">
    <citation type="submission" date="2012-06" db="EMBL/GenBank/DDBJ databases">
        <title>The genome sequence of Coniosporium apollinis CBS 100218.</title>
        <authorList>
            <consortium name="The Broad Institute Genome Sequencing Platform"/>
            <person name="Cuomo C."/>
            <person name="Gorbushina A."/>
            <person name="Noack S."/>
            <person name="Walker B."/>
            <person name="Young S.K."/>
            <person name="Zeng Q."/>
            <person name="Gargeya S."/>
            <person name="Fitzgerald M."/>
            <person name="Haas B."/>
            <person name="Abouelleil A."/>
            <person name="Alvarado L."/>
            <person name="Arachchi H.M."/>
            <person name="Berlin A.M."/>
            <person name="Chapman S.B."/>
            <person name="Goldberg J."/>
            <person name="Griggs A."/>
            <person name="Gujja S."/>
            <person name="Hansen M."/>
            <person name="Howarth C."/>
            <person name="Imamovic A."/>
            <person name="Larimer J."/>
            <person name="McCowan C."/>
            <person name="Montmayeur A."/>
            <person name="Murphy C."/>
            <person name="Neiman D."/>
            <person name="Pearson M."/>
            <person name="Priest M."/>
            <person name="Roberts A."/>
            <person name="Saif S."/>
            <person name="Shea T."/>
            <person name="Sisk P."/>
            <person name="Sykes S."/>
            <person name="Wortman J."/>
            <person name="Nusbaum C."/>
            <person name="Birren B."/>
        </authorList>
    </citation>
    <scope>NUCLEOTIDE SEQUENCE [LARGE SCALE GENOMIC DNA]</scope>
    <source>
        <strain evidence="4">CBS 100218</strain>
    </source>
</reference>
<dbReference type="EMBL" id="JH767560">
    <property type="protein sequence ID" value="EON62801.1"/>
    <property type="molecule type" value="Genomic_DNA"/>
</dbReference>
<evidence type="ECO:0000313" key="4">
    <source>
        <dbReference type="Proteomes" id="UP000016924"/>
    </source>
</evidence>
<dbReference type="AlphaFoldDB" id="R7YMC8"/>
<organism evidence="3 4">
    <name type="scientific">Coniosporium apollinis (strain CBS 100218)</name>
    <name type="common">Rock-inhabiting black yeast</name>
    <dbReference type="NCBI Taxonomy" id="1168221"/>
    <lineage>
        <taxon>Eukaryota</taxon>
        <taxon>Fungi</taxon>
        <taxon>Dikarya</taxon>
        <taxon>Ascomycota</taxon>
        <taxon>Pezizomycotina</taxon>
        <taxon>Dothideomycetes</taxon>
        <taxon>Dothideomycetes incertae sedis</taxon>
        <taxon>Coniosporium</taxon>
    </lineage>
</organism>
<dbReference type="InterPro" id="IPR018909">
    <property type="entry name" value="Eng1_septum"/>
</dbReference>
<dbReference type="OrthoDB" id="5430620at2759"/>
<dbReference type="HOGENOM" id="CLU_2026595_0_0_1"/>